<evidence type="ECO:0000313" key="2">
    <source>
        <dbReference type="EMBL" id="CAD6264746.1"/>
    </source>
</evidence>
<sequence>MASGFGSQGLSSSEEASVAEGPMKACCTKRKAEVDAATGGVEVPSQGRTSKRREGEPALGEKHADAVVAGAGGDGEGALAGNVNEQLPGDSTSGDSTSTVSDSSTSDDSTSTSSDSSTSGDSTDVEEDEVKQEKEVKYVGERINVCPSFRFLRGRGRKTARTWEVVQGSNINTETTDGWRSGEVVQGSNINTKTTDGWRKGPTEMAGGGRGFALKKRGCSGT</sequence>
<dbReference type="AlphaFoldDB" id="A0A811R3X8"/>
<evidence type="ECO:0000256" key="1">
    <source>
        <dbReference type="SAM" id="MobiDB-lite"/>
    </source>
</evidence>
<dbReference type="Proteomes" id="UP000604825">
    <property type="component" value="Unassembled WGS sequence"/>
</dbReference>
<evidence type="ECO:0000313" key="3">
    <source>
        <dbReference type="Proteomes" id="UP000604825"/>
    </source>
</evidence>
<comment type="caution">
    <text evidence="2">The sequence shown here is derived from an EMBL/GenBank/DDBJ whole genome shotgun (WGS) entry which is preliminary data.</text>
</comment>
<proteinExistence type="predicted"/>
<protein>
    <submittedName>
        <fullName evidence="2">Uncharacterized protein</fullName>
    </submittedName>
</protein>
<name>A0A811R3X8_9POAL</name>
<dbReference type="EMBL" id="CAJGYO010000013">
    <property type="protein sequence ID" value="CAD6264746.1"/>
    <property type="molecule type" value="Genomic_DNA"/>
</dbReference>
<feature type="compositionally biased region" description="Basic and acidic residues" evidence="1">
    <location>
        <begin position="52"/>
        <end position="65"/>
    </location>
</feature>
<gene>
    <name evidence="2" type="ORF">NCGR_LOCUS48051</name>
</gene>
<feature type="region of interest" description="Disordered" evidence="1">
    <location>
        <begin position="189"/>
        <end position="222"/>
    </location>
</feature>
<feature type="compositionally biased region" description="Low complexity" evidence="1">
    <location>
        <begin position="90"/>
        <end position="122"/>
    </location>
</feature>
<feature type="compositionally biased region" description="Basic residues" evidence="1">
    <location>
        <begin position="213"/>
        <end position="222"/>
    </location>
</feature>
<organism evidence="2 3">
    <name type="scientific">Miscanthus lutarioriparius</name>
    <dbReference type="NCBI Taxonomy" id="422564"/>
    <lineage>
        <taxon>Eukaryota</taxon>
        <taxon>Viridiplantae</taxon>
        <taxon>Streptophyta</taxon>
        <taxon>Embryophyta</taxon>
        <taxon>Tracheophyta</taxon>
        <taxon>Spermatophyta</taxon>
        <taxon>Magnoliopsida</taxon>
        <taxon>Liliopsida</taxon>
        <taxon>Poales</taxon>
        <taxon>Poaceae</taxon>
        <taxon>PACMAD clade</taxon>
        <taxon>Panicoideae</taxon>
        <taxon>Andropogonodae</taxon>
        <taxon>Andropogoneae</taxon>
        <taxon>Saccharinae</taxon>
        <taxon>Miscanthus</taxon>
    </lineage>
</organism>
<accession>A0A811R3X8</accession>
<reference evidence="2" key="1">
    <citation type="submission" date="2020-10" db="EMBL/GenBank/DDBJ databases">
        <authorList>
            <person name="Han B."/>
            <person name="Lu T."/>
            <person name="Zhao Q."/>
            <person name="Huang X."/>
            <person name="Zhao Y."/>
        </authorList>
    </citation>
    <scope>NUCLEOTIDE SEQUENCE</scope>
</reference>
<keyword evidence="3" id="KW-1185">Reference proteome</keyword>
<feature type="region of interest" description="Disordered" evidence="1">
    <location>
        <begin position="1"/>
        <end position="135"/>
    </location>
</feature>